<dbReference type="InterPro" id="IPR016024">
    <property type="entry name" value="ARM-type_fold"/>
</dbReference>
<dbReference type="Gene3D" id="1.25.10.10">
    <property type="entry name" value="Leucine-rich Repeat Variant"/>
    <property type="match status" value="1"/>
</dbReference>
<feature type="compositionally biased region" description="Basic and acidic residues" evidence="1">
    <location>
        <begin position="33"/>
        <end position="45"/>
    </location>
</feature>
<dbReference type="OrthoDB" id="10454032at2759"/>
<dbReference type="InParanoid" id="E4WQ32"/>
<dbReference type="InterPro" id="IPR011989">
    <property type="entry name" value="ARM-like"/>
</dbReference>
<proteinExistence type="predicted"/>
<reference evidence="2" key="1">
    <citation type="journal article" date="2010" name="Science">
        <title>Plasticity of animal genome architecture unmasked by rapid evolution of a pelagic tunicate.</title>
        <authorList>
            <person name="Denoeud F."/>
            <person name="Henriet S."/>
            <person name="Mungpakdee S."/>
            <person name="Aury J.M."/>
            <person name="Da Silva C."/>
            <person name="Brinkmann H."/>
            <person name="Mikhaleva J."/>
            <person name="Olsen L.C."/>
            <person name="Jubin C."/>
            <person name="Canestro C."/>
            <person name="Bouquet J.M."/>
            <person name="Danks G."/>
            <person name="Poulain J."/>
            <person name="Campsteijn C."/>
            <person name="Adamski M."/>
            <person name="Cross I."/>
            <person name="Yadetie F."/>
            <person name="Muffato M."/>
            <person name="Louis A."/>
            <person name="Butcher S."/>
            <person name="Tsagkogeorga G."/>
            <person name="Konrad A."/>
            <person name="Singh S."/>
            <person name="Jensen M.F."/>
            <person name="Cong E.H."/>
            <person name="Eikeseth-Otteraa H."/>
            <person name="Noel B."/>
            <person name="Anthouard V."/>
            <person name="Porcel B.M."/>
            <person name="Kachouri-Lafond R."/>
            <person name="Nishino A."/>
            <person name="Ugolini M."/>
            <person name="Chourrout P."/>
            <person name="Nishida H."/>
            <person name="Aasland R."/>
            <person name="Huzurbazar S."/>
            <person name="Westhof E."/>
            <person name="Delsuc F."/>
            <person name="Lehrach H."/>
            <person name="Reinhardt R."/>
            <person name="Weissenbach J."/>
            <person name="Roy S.W."/>
            <person name="Artiguenave F."/>
            <person name="Postlethwait J.H."/>
            <person name="Manak J.R."/>
            <person name="Thompson E.M."/>
            <person name="Jaillon O."/>
            <person name="Du Pasquier L."/>
            <person name="Boudinot P."/>
            <person name="Liberles D.A."/>
            <person name="Volff J.N."/>
            <person name="Philippe H."/>
            <person name="Lenhard B."/>
            <person name="Roest Crollius H."/>
            <person name="Wincker P."/>
            <person name="Chourrout D."/>
        </authorList>
    </citation>
    <scope>NUCLEOTIDE SEQUENCE [LARGE SCALE GENOMIC DNA]</scope>
</reference>
<evidence type="ECO:0000313" key="2">
    <source>
        <dbReference type="EMBL" id="CBY20825.1"/>
    </source>
</evidence>
<dbReference type="Proteomes" id="UP000001307">
    <property type="component" value="Unassembled WGS sequence"/>
</dbReference>
<evidence type="ECO:0000313" key="3">
    <source>
        <dbReference type="Proteomes" id="UP000001307"/>
    </source>
</evidence>
<protein>
    <recommendedName>
        <fullName evidence="4">Armadillo repeat-containing domain-containing protein</fullName>
    </recommendedName>
</protein>
<dbReference type="AlphaFoldDB" id="E4WQ32"/>
<evidence type="ECO:0008006" key="4">
    <source>
        <dbReference type="Google" id="ProtNLM"/>
    </source>
</evidence>
<evidence type="ECO:0000256" key="1">
    <source>
        <dbReference type="SAM" id="MobiDB-lite"/>
    </source>
</evidence>
<gene>
    <name evidence="2" type="ORF">GSOID_T00000831001</name>
</gene>
<feature type="region of interest" description="Disordered" evidence="1">
    <location>
        <begin position="33"/>
        <end position="67"/>
    </location>
</feature>
<dbReference type="SUPFAM" id="SSF48371">
    <property type="entry name" value="ARM repeat"/>
    <property type="match status" value="1"/>
</dbReference>
<keyword evidence="3" id="KW-1185">Reference proteome</keyword>
<organism evidence="2">
    <name type="scientific">Oikopleura dioica</name>
    <name type="common">Tunicate</name>
    <dbReference type="NCBI Taxonomy" id="34765"/>
    <lineage>
        <taxon>Eukaryota</taxon>
        <taxon>Metazoa</taxon>
        <taxon>Chordata</taxon>
        <taxon>Tunicata</taxon>
        <taxon>Appendicularia</taxon>
        <taxon>Copelata</taxon>
        <taxon>Oikopleuridae</taxon>
        <taxon>Oikopleura</taxon>
    </lineage>
</organism>
<name>E4WQ32_OIKDI</name>
<sequence>MSALRIFITSVILCVTGFYVKKYFDEIEEQKSKAQRENQDIKEEDNAAESAESYYDDFEDESSSSTRSIEEELEVYTDIVAPSHLVYEDEDAEKSPINALFHVLEQVLISDKVQEVITVLEEILFRTSNEEELIKIADHKKSPLISQCITHESERVILIATKIIEKISLNKSGQESGNMYVPVLIQVANSQLIQSKKSNEVLKSLTNCIANFSSNYTQEIESSYVSLFGTASSCSLTDSDDFFGYCLTKVVVSLSEQKLGQQLLLKSEMENTMEWVERLLEEKQGGKDVQLRCLYAINNMVNETNWTFRRQRSKRTIIEYAHDENCDREIAERSSDLLLNLNDD</sequence>
<accession>E4WQ32</accession>
<dbReference type="EMBL" id="FN653015">
    <property type="protein sequence ID" value="CBY20825.1"/>
    <property type="molecule type" value="Genomic_DNA"/>
</dbReference>